<reference evidence="1 2" key="1">
    <citation type="submission" date="2015-01" db="EMBL/GenBank/DDBJ databases">
        <title>Genome of allotetraploid Gossypium barbadense reveals genomic plasticity and fiber elongation in cotton evolution.</title>
        <authorList>
            <person name="Chen X."/>
            <person name="Liu X."/>
            <person name="Zhao B."/>
            <person name="Zheng H."/>
            <person name="Hu Y."/>
            <person name="Lu G."/>
            <person name="Yang C."/>
            <person name="Chen J."/>
            <person name="Shan C."/>
            <person name="Zhang L."/>
            <person name="Zhou Y."/>
            <person name="Wang L."/>
            <person name="Guo W."/>
            <person name="Bai Y."/>
            <person name="Ruan J."/>
            <person name="Shangguan X."/>
            <person name="Mao Y."/>
            <person name="Jiang J."/>
            <person name="Zhu Y."/>
            <person name="Lei J."/>
            <person name="Kang H."/>
            <person name="Chen S."/>
            <person name="He X."/>
            <person name="Wang R."/>
            <person name="Wang Y."/>
            <person name="Chen J."/>
            <person name="Wang L."/>
            <person name="Yu S."/>
            <person name="Wang B."/>
            <person name="Wei J."/>
            <person name="Song S."/>
            <person name="Lu X."/>
            <person name="Gao Z."/>
            <person name="Gu W."/>
            <person name="Deng X."/>
            <person name="Ma D."/>
            <person name="Wang S."/>
            <person name="Liang W."/>
            <person name="Fang L."/>
            <person name="Cai C."/>
            <person name="Zhu X."/>
            <person name="Zhou B."/>
            <person name="Zhang Y."/>
            <person name="Chen Z."/>
            <person name="Xu S."/>
            <person name="Zhu R."/>
            <person name="Wang S."/>
            <person name="Zhang T."/>
            <person name="Zhao G."/>
        </authorList>
    </citation>
    <scope>NUCLEOTIDE SEQUENCE [LARGE SCALE GENOMIC DNA]</scope>
    <source>
        <strain evidence="2">cv. Xinhai21</strain>
        <tissue evidence="1">Leaf</tissue>
    </source>
</reference>
<organism evidence="1 2">
    <name type="scientific">Gossypium barbadense</name>
    <name type="common">Sea Island cotton</name>
    <name type="synonym">Hibiscus barbadensis</name>
    <dbReference type="NCBI Taxonomy" id="3634"/>
    <lineage>
        <taxon>Eukaryota</taxon>
        <taxon>Viridiplantae</taxon>
        <taxon>Streptophyta</taxon>
        <taxon>Embryophyta</taxon>
        <taxon>Tracheophyta</taxon>
        <taxon>Spermatophyta</taxon>
        <taxon>Magnoliopsida</taxon>
        <taxon>eudicotyledons</taxon>
        <taxon>Gunneridae</taxon>
        <taxon>Pentapetalae</taxon>
        <taxon>rosids</taxon>
        <taxon>malvids</taxon>
        <taxon>Malvales</taxon>
        <taxon>Malvaceae</taxon>
        <taxon>Malvoideae</taxon>
        <taxon>Gossypium</taxon>
    </lineage>
</organism>
<gene>
    <name evidence="1" type="ORF">GOBAR_AA36433</name>
</gene>
<sequence length="81" mass="9598">MVIYVIRKPHPEYRITWKCWWPHRRRVLESDRFESGGGYSGGRKGSLGHKSYAKRILYLVVAMVMVEQDMAVVENHFLVEF</sequence>
<dbReference type="EMBL" id="KZ669924">
    <property type="protein sequence ID" value="PPR84280.1"/>
    <property type="molecule type" value="Genomic_DNA"/>
</dbReference>
<evidence type="ECO:0000313" key="2">
    <source>
        <dbReference type="Proteomes" id="UP000239757"/>
    </source>
</evidence>
<evidence type="ECO:0000313" key="1">
    <source>
        <dbReference type="EMBL" id="PPR84280.1"/>
    </source>
</evidence>
<dbReference type="AlphaFoldDB" id="A0A2P5VZL5"/>
<proteinExistence type="predicted"/>
<dbReference type="Proteomes" id="UP000239757">
    <property type="component" value="Unassembled WGS sequence"/>
</dbReference>
<accession>A0A2P5VZL5</accession>
<protein>
    <submittedName>
        <fullName evidence="1">Uncharacterized protein</fullName>
    </submittedName>
</protein>
<name>A0A2P5VZL5_GOSBA</name>